<dbReference type="Pfam" id="PF13688">
    <property type="entry name" value="Reprolysin_5"/>
    <property type="match status" value="1"/>
</dbReference>
<dbReference type="GO" id="GO:0008237">
    <property type="term" value="F:metallopeptidase activity"/>
    <property type="evidence" value="ECO:0007669"/>
    <property type="project" value="InterPro"/>
</dbReference>
<dbReference type="EMBL" id="MU865430">
    <property type="protein sequence ID" value="KAK4223341.1"/>
    <property type="molecule type" value="Genomic_DNA"/>
</dbReference>
<evidence type="ECO:0000313" key="2">
    <source>
        <dbReference type="EMBL" id="KAK4223341.1"/>
    </source>
</evidence>
<gene>
    <name evidence="2" type="ORF">QBC38DRAFT_487886</name>
</gene>
<accession>A0AAN7BH51</accession>
<dbReference type="Proteomes" id="UP001301958">
    <property type="component" value="Unassembled WGS sequence"/>
</dbReference>
<proteinExistence type="predicted"/>
<protein>
    <submittedName>
        <fullName evidence="2">Matrix metallo proteinase-11 protein</fullName>
    </submittedName>
</protein>
<dbReference type="Gene3D" id="3.40.390.10">
    <property type="entry name" value="Collagenase (Catalytic Domain)"/>
    <property type="match status" value="1"/>
</dbReference>
<organism evidence="2 3">
    <name type="scientific">Podospora fimiseda</name>
    <dbReference type="NCBI Taxonomy" id="252190"/>
    <lineage>
        <taxon>Eukaryota</taxon>
        <taxon>Fungi</taxon>
        <taxon>Dikarya</taxon>
        <taxon>Ascomycota</taxon>
        <taxon>Pezizomycotina</taxon>
        <taxon>Sordariomycetes</taxon>
        <taxon>Sordariomycetidae</taxon>
        <taxon>Sordariales</taxon>
        <taxon>Podosporaceae</taxon>
        <taxon>Podospora</taxon>
    </lineage>
</organism>
<feature type="region of interest" description="Disordered" evidence="1">
    <location>
        <begin position="261"/>
        <end position="281"/>
    </location>
</feature>
<sequence>MADLTTASASEPTTKEIILDQIADVIGQDSLHTVSPKPAPTTPPTVPIPPSDPDDDFVPPCITQTPIPKALQAKKKNLGAIIVGLNRECPRWVPGSVLKWVVLREGFKTPADADYAAQHLNMACQKWNELDVGVKFEWVKDAADASFALWFGGSQGNVLASAFFPNPNDLNMMLVYSAAFAMPKWKANLWKVFTHELGHVLGLRHEFALDKDPQTGEVREAFKSVQLGPRNENSVMAYGRNPPEIQQSDVDSTKEFYALSEDEQGNPPKVGLTEVQDYEPM</sequence>
<comment type="caution">
    <text evidence="2">The sequence shown here is derived from an EMBL/GenBank/DDBJ whole genome shotgun (WGS) entry which is preliminary data.</text>
</comment>
<name>A0AAN7BH51_9PEZI</name>
<feature type="compositionally biased region" description="Pro residues" evidence="1">
    <location>
        <begin position="37"/>
        <end position="50"/>
    </location>
</feature>
<dbReference type="AlphaFoldDB" id="A0AAN7BH51"/>
<reference evidence="2" key="1">
    <citation type="journal article" date="2023" name="Mol. Phylogenet. Evol.">
        <title>Genome-scale phylogeny and comparative genomics of the fungal order Sordariales.</title>
        <authorList>
            <person name="Hensen N."/>
            <person name="Bonometti L."/>
            <person name="Westerberg I."/>
            <person name="Brannstrom I.O."/>
            <person name="Guillou S."/>
            <person name="Cros-Aarteil S."/>
            <person name="Calhoun S."/>
            <person name="Haridas S."/>
            <person name="Kuo A."/>
            <person name="Mondo S."/>
            <person name="Pangilinan J."/>
            <person name="Riley R."/>
            <person name="LaButti K."/>
            <person name="Andreopoulos B."/>
            <person name="Lipzen A."/>
            <person name="Chen C."/>
            <person name="Yan M."/>
            <person name="Daum C."/>
            <person name="Ng V."/>
            <person name="Clum A."/>
            <person name="Steindorff A."/>
            <person name="Ohm R.A."/>
            <person name="Martin F."/>
            <person name="Silar P."/>
            <person name="Natvig D.O."/>
            <person name="Lalanne C."/>
            <person name="Gautier V."/>
            <person name="Ament-Velasquez S.L."/>
            <person name="Kruys A."/>
            <person name="Hutchinson M.I."/>
            <person name="Powell A.J."/>
            <person name="Barry K."/>
            <person name="Miller A.N."/>
            <person name="Grigoriev I.V."/>
            <person name="Debuchy R."/>
            <person name="Gladieux P."/>
            <person name="Hiltunen Thoren M."/>
            <person name="Johannesson H."/>
        </authorList>
    </citation>
    <scope>NUCLEOTIDE SEQUENCE</scope>
    <source>
        <strain evidence="2">CBS 990.96</strain>
    </source>
</reference>
<reference evidence="2" key="2">
    <citation type="submission" date="2023-05" db="EMBL/GenBank/DDBJ databases">
        <authorList>
            <consortium name="Lawrence Berkeley National Laboratory"/>
            <person name="Steindorff A."/>
            <person name="Hensen N."/>
            <person name="Bonometti L."/>
            <person name="Westerberg I."/>
            <person name="Brannstrom I.O."/>
            <person name="Guillou S."/>
            <person name="Cros-Aarteil S."/>
            <person name="Calhoun S."/>
            <person name="Haridas S."/>
            <person name="Kuo A."/>
            <person name="Mondo S."/>
            <person name="Pangilinan J."/>
            <person name="Riley R."/>
            <person name="Labutti K."/>
            <person name="Andreopoulos B."/>
            <person name="Lipzen A."/>
            <person name="Chen C."/>
            <person name="Yanf M."/>
            <person name="Daum C."/>
            <person name="Ng V."/>
            <person name="Clum A."/>
            <person name="Ohm R."/>
            <person name="Martin F."/>
            <person name="Silar P."/>
            <person name="Natvig D."/>
            <person name="Lalanne C."/>
            <person name="Gautier V."/>
            <person name="Ament-Velasquez S.L."/>
            <person name="Kruys A."/>
            <person name="Hutchinson M.I."/>
            <person name="Powell A.J."/>
            <person name="Barry K."/>
            <person name="Miller A.N."/>
            <person name="Grigoriev I.V."/>
            <person name="Debuchy R."/>
            <person name="Gladieux P."/>
            <person name="Thoren M.H."/>
            <person name="Johannesson H."/>
        </authorList>
    </citation>
    <scope>NUCLEOTIDE SEQUENCE</scope>
    <source>
        <strain evidence="2">CBS 990.96</strain>
    </source>
</reference>
<dbReference type="SUPFAM" id="SSF55486">
    <property type="entry name" value="Metalloproteases ('zincins'), catalytic domain"/>
    <property type="match status" value="1"/>
</dbReference>
<evidence type="ECO:0000313" key="3">
    <source>
        <dbReference type="Proteomes" id="UP001301958"/>
    </source>
</evidence>
<evidence type="ECO:0000256" key="1">
    <source>
        <dbReference type="SAM" id="MobiDB-lite"/>
    </source>
</evidence>
<feature type="region of interest" description="Disordered" evidence="1">
    <location>
        <begin position="31"/>
        <end position="50"/>
    </location>
</feature>
<dbReference type="InterPro" id="IPR024079">
    <property type="entry name" value="MetalloPept_cat_dom_sf"/>
</dbReference>
<keyword evidence="3" id="KW-1185">Reference proteome</keyword>